<reference evidence="2 3" key="1">
    <citation type="submission" date="2016-10" db="EMBL/GenBank/DDBJ databases">
        <authorList>
            <person name="Varghese N."/>
        </authorList>
    </citation>
    <scope>NUCLEOTIDE SEQUENCE [LARGE SCALE GENOMIC DNA]</scope>
</reference>
<dbReference type="EMBL" id="LT882684">
    <property type="protein sequence ID" value="SMY27698.1"/>
    <property type="molecule type" value="Genomic_DNA"/>
</dbReference>
<feature type="region of interest" description="Disordered" evidence="1">
    <location>
        <begin position="1"/>
        <end position="23"/>
    </location>
</feature>
<organism evidence="2 3">
    <name type="scientific">Zymoseptoria tritici ST99CH_1A5</name>
    <dbReference type="NCBI Taxonomy" id="1276529"/>
    <lineage>
        <taxon>Eukaryota</taxon>
        <taxon>Fungi</taxon>
        <taxon>Dikarya</taxon>
        <taxon>Ascomycota</taxon>
        <taxon>Pezizomycotina</taxon>
        <taxon>Dothideomycetes</taxon>
        <taxon>Dothideomycetidae</taxon>
        <taxon>Mycosphaerellales</taxon>
        <taxon>Mycosphaerellaceae</taxon>
        <taxon>Zymoseptoria</taxon>
    </lineage>
</organism>
<dbReference type="Pfam" id="PF13826">
    <property type="entry name" value="Monooxy_af470-like"/>
    <property type="match status" value="1"/>
</dbReference>
<gene>
    <name evidence="2" type="ORF">ZT1A5_G9143</name>
</gene>
<protein>
    <submittedName>
        <fullName evidence="2">Uncharacterized protein</fullName>
    </submittedName>
</protein>
<sequence length="292" mass="32060">MSKAGEPLKPLLAPSTSRPSASWFGPGKNTTVLRDNFDITTWLAMGALAQGTAFLLLGRLSLLPAFTLILFRLLTTYLQTINILTNPNMSNIIPGKFSAQIPQPDGTFSARPANSSIVVFHIGARTNHPMGLLAPGYKDLGGYFQSMATELDERAEEFGFLGMTSWLDAASRSSSNGNLSVGYFRTLEGLQAFAHSELHRKAWDWWNRTVKQHSHLSIYHETFEVPKGAWETIYANSHREGLASAMFKVEGSEEKWVSGVVDANKGVLRSAAGRITRGSGGENEKYGEVEYV</sequence>
<evidence type="ECO:0000313" key="2">
    <source>
        <dbReference type="EMBL" id="SMY27698.1"/>
    </source>
</evidence>
<evidence type="ECO:0000256" key="1">
    <source>
        <dbReference type="SAM" id="MobiDB-lite"/>
    </source>
</evidence>
<evidence type="ECO:0000313" key="3">
    <source>
        <dbReference type="Proteomes" id="UP000215453"/>
    </source>
</evidence>
<dbReference type="Proteomes" id="UP000215453">
    <property type="component" value="Chromosome 9"/>
</dbReference>
<dbReference type="SUPFAM" id="SSF54909">
    <property type="entry name" value="Dimeric alpha+beta barrel"/>
    <property type="match status" value="1"/>
</dbReference>
<accession>A0A1Y6LWA6</accession>
<name>A0A1Y6LWA6_ZYMTR</name>
<dbReference type="InterPro" id="IPR011008">
    <property type="entry name" value="Dimeric_a/b-barrel"/>
</dbReference>
<dbReference type="AlphaFoldDB" id="A0A1Y6LWA6"/>
<proteinExistence type="predicted"/>
<dbReference type="InterPro" id="IPR025444">
    <property type="entry name" value="Monooxy_af470"/>
</dbReference>